<protein>
    <recommendedName>
        <fullName evidence="12">Galactosylceramide sulfotransferase</fullName>
    </recommendedName>
</protein>
<comment type="caution">
    <text evidence="10">The sequence shown here is derived from an EMBL/GenBank/DDBJ whole genome shotgun (WGS) entry which is preliminary data.</text>
</comment>
<evidence type="ECO:0000256" key="8">
    <source>
        <dbReference type="ARBA" id="ARBA00023136"/>
    </source>
</evidence>
<dbReference type="Pfam" id="PF06990">
    <property type="entry name" value="Gal-3-0_sulfotr"/>
    <property type="match status" value="1"/>
</dbReference>
<dbReference type="InterPro" id="IPR009729">
    <property type="entry name" value="Gal-3-0_sulfotransfrase"/>
</dbReference>
<name>A0AAV2Q9A0_MEGNR</name>
<comment type="subcellular location">
    <subcellularLocation>
        <location evidence="1">Golgi apparatus membrane</location>
        <topology evidence="1">Single-pass type II membrane protein</topology>
    </subcellularLocation>
</comment>
<evidence type="ECO:0008006" key="12">
    <source>
        <dbReference type="Google" id="ProtNLM"/>
    </source>
</evidence>
<evidence type="ECO:0000256" key="7">
    <source>
        <dbReference type="ARBA" id="ARBA00023034"/>
    </source>
</evidence>
<keyword evidence="5" id="KW-0735">Signal-anchor</keyword>
<evidence type="ECO:0000256" key="6">
    <source>
        <dbReference type="ARBA" id="ARBA00022989"/>
    </source>
</evidence>
<dbReference type="PANTHER" id="PTHR14647">
    <property type="entry name" value="GALACTOSE-3-O-SULFOTRANSFERASE"/>
    <property type="match status" value="1"/>
</dbReference>
<accession>A0AAV2Q9A0</accession>
<gene>
    <name evidence="10" type="ORF">MNOR_LOCUS8565</name>
</gene>
<evidence type="ECO:0000313" key="11">
    <source>
        <dbReference type="Proteomes" id="UP001497623"/>
    </source>
</evidence>
<dbReference type="GO" id="GO:0009247">
    <property type="term" value="P:glycolipid biosynthetic process"/>
    <property type="evidence" value="ECO:0007669"/>
    <property type="project" value="InterPro"/>
</dbReference>
<dbReference type="Gene3D" id="3.40.50.300">
    <property type="entry name" value="P-loop containing nucleotide triphosphate hydrolases"/>
    <property type="match status" value="1"/>
</dbReference>
<dbReference type="Proteomes" id="UP001497623">
    <property type="component" value="Unassembled WGS sequence"/>
</dbReference>
<dbReference type="AlphaFoldDB" id="A0AAV2Q9A0"/>
<evidence type="ECO:0000256" key="1">
    <source>
        <dbReference type="ARBA" id="ARBA00004323"/>
    </source>
</evidence>
<keyword evidence="3" id="KW-0808">Transferase</keyword>
<dbReference type="PANTHER" id="PTHR14647:SF87">
    <property type="entry name" value="PUTATIVE-RELATED"/>
    <property type="match status" value="1"/>
</dbReference>
<comment type="similarity">
    <text evidence="2">Belongs to the galactose-3-O-sulfotransferase family.</text>
</comment>
<dbReference type="EMBL" id="CAXKWB010004003">
    <property type="protein sequence ID" value="CAL4071509.1"/>
    <property type="molecule type" value="Genomic_DNA"/>
</dbReference>
<organism evidence="10 11">
    <name type="scientific">Meganyctiphanes norvegica</name>
    <name type="common">Northern krill</name>
    <name type="synonym">Thysanopoda norvegica</name>
    <dbReference type="NCBI Taxonomy" id="48144"/>
    <lineage>
        <taxon>Eukaryota</taxon>
        <taxon>Metazoa</taxon>
        <taxon>Ecdysozoa</taxon>
        <taxon>Arthropoda</taxon>
        <taxon>Crustacea</taxon>
        <taxon>Multicrustacea</taxon>
        <taxon>Malacostraca</taxon>
        <taxon>Eumalacostraca</taxon>
        <taxon>Eucarida</taxon>
        <taxon>Euphausiacea</taxon>
        <taxon>Euphausiidae</taxon>
        <taxon>Meganyctiphanes</taxon>
    </lineage>
</organism>
<keyword evidence="6" id="KW-1133">Transmembrane helix</keyword>
<keyword evidence="8" id="KW-0472">Membrane</keyword>
<proteinExistence type="inferred from homology"/>
<sequence length="204" mass="23753">LLQLPRYGKKFGKNQMLFDLGYEDNMTVVTLRRAIEEIENGFHLVMIAELLDESLILLRHLLCWSLHDIVFFTKNARREEVKKNLPLLTQEKVREMNSADALLYDHFLNKHNTAVAEFGKQRMADEVAELRGLRDEYFEECGVKEVKGRDPDLKFKEYSSLVSAYFMANNTDTNCFLLSLPELPLVDTVRQHQIELLRTAWGNS</sequence>
<dbReference type="InterPro" id="IPR027417">
    <property type="entry name" value="P-loop_NTPase"/>
</dbReference>
<keyword evidence="7" id="KW-0333">Golgi apparatus</keyword>
<evidence type="ECO:0000256" key="9">
    <source>
        <dbReference type="ARBA" id="ARBA00023180"/>
    </source>
</evidence>
<keyword evidence="11" id="KW-1185">Reference proteome</keyword>
<evidence type="ECO:0000256" key="2">
    <source>
        <dbReference type="ARBA" id="ARBA00008124"/>
    </source>
</evidence>
<evidence type="ECO:0000256" key="4">
    <source>
        <dbReference type="ARBA" id="ARBA00022692"/>
    </source>
</evidence>
<evidence type="ECO:0000313" key="10">
    <source>
        <dbReference type="EMBL" id="CAL4071509.1"/>
    </source>
</evidence>
<dbReference type="GO" id="GO:0001733">
    <property type="term" value="F:galactosylceramide sulfotransferase activity"/>
    <property type="evidence" value="ECO:0007669"/>
    <property type="project" value="InterPro"/>
</dbReference>
<keyword evidence="9" id="KW-0325">Glycoprotein</keyword>
<evidence type="ECO:0000256" key="3">
    <source>
        <dbReference type="ARBA" id="ARBA00022679"/>
    </source>
</evidence>
<keyword evidence="4" id="KW-0812">Transmembrane</keyword>
<reference evidence="10 11" key="1">
    <citation type="submission" date="2024-05" db="EMBL/GenBank/DDBJ databases">
        <authorList>
            <person name="Wallberg A."/>
        </authorList>
    </citation>
    <scope>NUCLEOTIDE SEQUENCE [LARGE SCALE GENOMIC DNA]</scope>
</reference>
<dbReference type="GO" id="GO:0000139">
    <property type="term" value="C:Golgi membrane"/>
    <property type="evidence" value="ECO:0007669"/>
    <property type="project" value="UniProtKB-SubCell"/>
</dbReference>
<evidence type="ECO:0000256" key="5">
    <source>
        <dbReference type="ARBA" id="ARBA00022968"/>
    </source>
</evidence>
<feature type="non-terminal residue" evidence="10">
    <location>
        <position position="1"/>
    </location>
</feature>